<keyword evidence="2" id="KW-1133">Transmembrane helix</keyword>
<evidence type="ECO:0000313" key="3">
    <source>
        <dbReference type="EMBL" id="KAK3383961.1"/>
    </source>
</evidence>
<feature type="region of interest" description="Disordered" evidence="1">
    <location>
        <begin position="278"/>
        <end position="324"/>
    </location>
</feature>
<reference evidence="3" key="1">
    <citation type="journal article" date="2023" name="Mol. Phylogenet. Evol.">
        <title>Genome-scale phylogeny and comparative genomics of the fungal order Sordariales.</title>
        <authorList>
            <person name="Hensen N."/>
            <person name="Bonometti L."/>
            <person name="Westerberg I."/>
            <person name="Brannstrom I.O."/>
            <person name="Guillou S."/>
            <person name="Cros-Aarteil S."/>
            <person name="Calhoun S."/>
            <person name="Haridas S."/>
            <person name="Kuo A."/>
            <person name="Mondo S."/>
            <person name="Pangilinan J."/>
            <person name="Riley R."/>
            <person name="LaButti K."/>
            <person name="Andreopoulos B."/>
            <person name="Lipzen A."/>
            <person name="Chen C."/>
            <person name="Yan M."/>
            <person name="Daum C."/>
            <person name="Ng V."/>
            <person name="Clum A."/>
            <person name="Steindorff A."/>
            <person name="Ohm R.A."/>
            <person name="Martin F."/>
            <person name="Silar P."/>
            <person name="Natvig D.O."/>
            <person name="Lalanne C."/>
            <person name="Gautier V."/>
            <person name="Ament-Velasquez S.L."/>
            <person name="Kruys A."/>
            <person name="Hutchinson M.I."/>
            <person name="Powell A.J."/>
            <person name="Barry K."/>
            <person name="Miller A.N."/>
            <person name="Grigoriev I.V."/>
            <person name="Debuchy R."/>
            <person name="Gladieux P."/>
            <person name="Hiltunen Thoren M."/>
            <person name="Johannesson H."/>
        </authorList>
    </citation>
    <scope>NUCLEOTIDE SEQUENCE</scope>
    <source>
        <strain evidence="3">CBS 958.72</strain>
    </source>
</reference>
<reference evidence="3" key="2">
    <citation type="submission" date="2023-06" db="EMBL/GenBank/DDBJ databases">
        <authorList>
            <consortium name="Lawrence Berkeley National Laboratory"/>
            <person name="Haridas S."/>
            <person name="Hensen N."/>
            <person name="Bonometti L."/>
            <person name="Westerberg I."/>
            <person name="Brannstrom I.O."/>
            <person name="Guillou S."/>
            <person name="Cros-Aarteil S."/>
            <person name="Calhoun S."/>
            <person name="Kuo A."/>
            <person name="Mondo S."/>
            <person name="Pangilinan J."/>
            <person name="Riley R."/>
            <person name="Labutti K."/>
            <person name="Andreopoulos B."/>
            <person name="Lipzen A."/>
            <person name="Chen C."/>
            <person name="Yanf M."/>
            <person name="Daum C."/>
            <person name="Ng V."/>
            <person name="Clum A."/>
            <person name="Steindorff A."/>
            <person name="Ohm R."/>
            <person name="Martin F."/>
            <person name="Silar P."/>
            <person name="Natvig D."/>
            <person name="Lalanne C."/>
            <person name="Gautier V."/>
            <person name="Ament-Velasquez S.L."/>
            <person name="Kruys A."/>
            <person name="Hutchinson M.I."/>
            <person name="Powell A.J."/>
            <person name="Barry K."/>
            <person name="Miller A.N."/>
            <person name="Grigoriev I.V."/>
            <person name="Debuchy R."/>
            <person name="Gladieux P."/>
            <person name="Thoren M.H."/>
            <person name="Johannesson H."/>
        </authorList>
    </citation>
    <scope>NUCLEOTIDE SEQUENCE</scope>
    <source>
        <strain evidence="3">CBS 958.72</strain>
    </source>
</reference>
<feature type="transmembrane region" description="Helical" evidence="2">
    <location>
        <begin position="29"/>
        <end position="51"/>
    </location>
</feature>
<dbReference type="EMBL" id="JAULSN010000001">
    <property type="protein sequence ID" value="KAK3383961.1"/>
    <property type="molecule type" value="Genomic_DNA"/>
</dbReference>
<organism evidence="3 4">
    <name type="scientific">Lasiosphaeria ovina</name>
    <dbReference type="NCBI Taxonomy" id="92902"/>
    <lineage>
        <taxon>Eukaryota</taxon>
        <taxon>Fungi</taxon>
        <taxon>Dikarya</taxon>
        <taxon>Ascomycota</taxon>
        <taxon>Pezizomycotina</taxon>
        <taxon>Sordariomycetes</taxon>
        <taxon>Sordariomycetidae</taxon>
        <taxon>Sordariales</taxon>
        <taxon>Lasiosphaeriaceae</taxon>
        <taxon>Lasiosphaeria</taxon>
    </lineage>
</organism>
<keyword evidence="2" id="KW-0472">Membrane</keyword>
<keyword evidence="4" id="KW-1185">Reference proteome</keyword>
<dbReference type="Proteomes" id="UP001287356">
    <property type="component" value="Unassembled WGS sequence"/>
</dbReference>
<evidence type="ECO:0000256" key="2">
    <source>
        <dbReference type="SAM" id="Phobius"/>
    </source>
</evidence>
<feature type="compositionally biased region" description="Low complexity" evidence="1">
    <location>
        <begin position="81"/>
        <end position="90"/>
    </location>
</feature>
<protein>
    <submittedName>
        <fullName evidence="3">Uncharacterized protein</fullName>
    </submittedName>
</protein>
<proteinExistence type="predicted"/>
<evidence type="ECO:0000313" key="4">
    <source>
        <dbReference type="Proteomes" id="UP001287356"/>
    </source>
</evidence>
<dbReference type="AlphaFoldDB" id="A0AAE0TYA1"/>
<feature type="compositionally biased region" description="Basic and acidic residues" evidence="1">
    <location>
        <begin position="59"/>
        <end position="73"/>
    </location>
</feature>
<feature type="region of interest" description="Disordered" evidence="1">
    <location>
        <begin position="54"/>
        <end position="94"/>
    </location>
</feature>
<sequence>MDTQFHILTRVPDLRCSQDTYVVRQGGSVGSVVSVVCVFVCVPAGVVRFLATTSMDGPESARSDPHQGYDPKRGGARARRPSSQASARSQTAEISLPPLRQQPQIYTQIATDNTHLAAPTLGAAKARHNGFWRLDFWGAFRGTCPSQIAVVSQLAQTCRPVNGWLCGRENFSRSLLDDSAPQIRRSIPSPCLSSILSSGSALRDSMPRGCCQHQNVRECNPAMPDEENEGNTTAVREERLISSCRFARWRQRLRPYGRVTNPCLNALVRRQFLVVSPHGSKCRSPVPSSDPSKFPHTRQDEAQPHRRQRRRWEEFPNDSTGDQN</sequence>
<keyword evidence="2" id="KW-0812">Transmembrane</keyword>
<gene>
    <name evidence="3" type="ORF">B0T24DRAFT_662382</name>
</gene>
<name>A0AAE0TYA1_9PEZI</name>
<evidence type="ECO:0000256" key="1">
    <source>
        <dbReference type="SAM" id="MobiDB-lite"/>
    </source>
</evidence>
<accession>A0AAE0TYA1</accession>
<comment type="caution">
    <text evidence="3">The sequence shown here is derived from an EMBL/GenBank/DDBJ whole genome shotgun (WGS) entry which is preliminary data.</text>
</comment>